<dbReference type="RefSeq" id="WP_115692938.1">
    <property type="nucleotide sequence ID" value="NZ_CP031417.1"/>
</dbReference>
<gene>
    <name evidence="7" type="ORF">DW352_19760</name>
</gene>
<dbReference type="Proteomes" id="UP000254889">
    <property type="component" value="Chromosome"/>
</dbReference>
<accession>A0A346A062</accession>
<dbReference type="PANTHER" id="PTHR19372:SF7">
    <property type="entry name" value="SULFITE OXIDASE, MITOCHONDRIAL"/>
    <property type="match status" value="1"/>
</dbReference>
<evidence type="ECO:0000313" key="7">
    <source>
        <dbReference type="EMBL" id="AXK82559.1"/>
    </source>
</evidence>
<dbReference type="PANTHER" id="PTHR19372">
    <property type="entry name" value="SULFITE REDUCTASE"/>
    <property type="match status" value="1"/>
</dbReference>
<keyword evidence="2" id="KW-0500">Molybdenum</keyword>
<proteinExistence type="predicted"/>
<dbReference type="InterPro" id="IPR036374">
    <property type="entry name" value="OxRdtase_Mopterin-bd_sf"/>
</dbReference>
<dbReference type="EMBL" id="CP031417">
    <property type="protein sequence ID" value="AXK82559.1"/>
    <property type="molecule type" value="Genomic_DNA"/>
</dbReference>
<dbReference type="Gene3D" id="2.60.40.650">
    <property type="match status" value="1"/>
</dbReference>
<keyword evidence="3" id="KW-0479">Metal-binding</keyword>
<dbReference type="Gene3D" id="3.90.420.10">
    <property type="entry name" value="Oxidoreductase, molybdopterin-binding domain"/>
    <property type="match status" value="1"/>
</dbReference>
<dbReference type="InterPro" id="IPR005066">
    <property type="entry name" value="MoCF_OxRdtse_dimer"/>
</dbReference>
<dbReference type="PRINTS" id="PR00407">
    <property type="entry name" value="EUMOPTERIN"/>
</dbReference>
<dbReference type="Pfam" id="PF03404">
    <property type="entry name" value="Mo-co_dimer"/>
    <property type="match status" value="1"/>
</dbReference>
<comment type="cofactor">
    <cofactor evidence="1">
        <name>Mo-molybdopterin</name>
        <dbReference type="ChEBI" id="CHEBI:71302"/>
    </cofactor>
</comment>
<dbReference type="InterPro" id="IPR008335">
    <property type="entry name" value="Mopterin_OxRdtase_euk"/>
</dbReference>
<evidence type="ECO:0000313" key="8">
    <source>
        <dbReference type="Proteomes" id="UP000254889"/>
    </source>
</evidence>
<evidence type="ECO:0000256" key="2">
    <source>
        <dbReference type="ARBA" id="ARBA00022505"/>
    </source>
</evidence>
<dbReference type="InterPro" id="IPR006311">
    <property type="entry name" value="TAT_signal"/>
</dbReference>
<dbReference type="GO" id="GO:0020037">
    <property type="term" value="F:heme binding"/>
    <property type="evidence" value="ECO:0007669"/>
    <property type="project" value="TreeGrafter"/>
</dbReference>
<evidence type="ECO:0000259" key="5">
    <source>
        <dbReference type="Pfam" id="PF00174"/>
    </source>
</evidence>
<evidence type="ECO:0000256" key="4">
    <source>
        <dbReference type="ARBA" id="ARBA00023002"/>
    </source>
</evidence>
<protein>
    <submittedName>
        <fullName evidence="7">Oxidase</fullName>
    </submittedName>
</protein>
<dbReference type="KEGG" id="ptaw:DW352_19760"/>
<dbReference type="SUPFAM" id="SSF81296">
    <property type="entry name" value="E set domains"/>
    <property type="match status" value="1"/>
</dbReference>
<dbReference type="PROSITE" id="PS51318">
    <property type="entry name" value="TAT"/>
    <property type="match status" value="1"/>
</dbReference>
<dbReference type="OrthoDB" id="9795587at2"/>
<evidence type="ECO:0000259" key="6">
    <source>
        <dbReference type="Pfam" id="PF03404"/>
    </source>
</evidence>
<feature type="domain" description="Moybdenum cofactor oxidoreductase dimerisation" evidence="6">
    <location>
        <begin position="291"/>
        <end position="404"/>
    </location>
</feature>
<evidence type="ECO:0000256" key="3">
    <source>
        <dbReference type="ARBA" id="ARBA00022723"/>
    </source>
</evidence>
<dbReference type="Pfam" id="PF00174">
    <property type="entry name" value="Oxidored_molyb"/>
    <property type="match status" value="1"/>
</dbReference>
<dbReference type="SUPFAM" id="SSF56524">
    <property type="entry name" value="Oxidoreductase molybdopterin-binding domain"/>
    <property type="match status" value="1"/>
</dbReference>
<dbReference type="InterPro" id="IPR000572">
    <property type="entry name" value="OxRdtase_Mopterin-bd_dom"/>
</dbReference>
<dbReference type="AlphaFoldDB" id="A0A346A062"/>
<dbReference type="InterPro" id="IPR014756">
    <property type="entry name" value="Ig_E-set"/>
</dbReference>
<organism evidence="7 8">
    <name type="scientific">Pseudolabrys taiwanensis</name>
    <dbReference type="NCBI Taxonomy" id="331696"/>
    <lineage>
        <taxon>Bacteria</taxon>
        <taxon>Pseudomonadati</taxon>
        <taxon>Pseudomonadota</taxon>
        <taxon>Alphaproteobacteria</taxon>
        <taxon>Hyphomicrobiales</taxon>
        <taxon>Xanthobacteraceae</taxon>
        <taxon>Pseudolabrys</taxon>
    </lineage>
</organism>
<dbReference type="GO" id="GO:0030151">
    <property type="term" value="F:molybdenum ion binding"/>
    <property type="evidence" value="ECO:0007669"/>
    <property type="project" value="InterPro"/>
</dbReference>
<dbReference type="GO" id="GO:0006790">
    <property type="term" value="P:sulfur compound metabolic process"/>
    <property type="evidence" value="ECO:0007669"/>
    <property type="project" value="TreeGrafter"/>
</dbReference>
<dbReference type="GO" id="GO:0043546">
    <property type="term" value="F:molybdopterin cofactor binding"/>
    <property type="evidence" value="ECO:0007669"/>
    <property type="project" value="TreeGrafter"/>
</dbReference>
<sequence>MITRRHLLGTAGATLAVSGLGLPSFSEAQAALAELTPGVPTGVESYAKMATLPGKKPLIELADRPPNYESPLEYFRTPITPNDEFFVRYHLADIPEIDPKTYKVKVGGDAAGTPIELSLDDLKALPAVEVVAVNQCSGNRRGLSKPHVAGVEWGYGAMGCARWKGAKLKDILAKAGIKSDAIEVSFNGADGPVADKTPDFIKSIPAWKALEDTTIVAYEMNGQPLPHLNGAPARIIVPGWTGTYWMKHITEINALTKPLGGFWMVAAYRIPLGKFPIRDRFVSQETAANTPITEIVVNSLITSHRDGAKVKAGKVAVSGIAWDGGYGIRSVEVSTDGGKTWVSAKLGEDLGKFAFRPWSIDVDTKPGKNTVMVNATNAIGQSQTSELIFNPAGYHNNVMQNITLTAS</sequence>
<name>A0A346A062_9HYPH</name>
<keyword evidence="4" id="KW-0560">Oxidoreductase</keyword>
<keyword evidence="8" id="KW-1185">Reference proteome</keyword>
<feature type="domain" description="Oxidoreductase molybdopterin-binding" evidence="5">
    <location>
        <begin position="93"/>
        <end position="263"/>
    </location>
</feature>
<evidence type="ECO:0000256" key="1">
    <source>
        <dbReference type="ARBA" id="ARBA00001924"/>
    </source>
</evidence>
<reference evidence="7 8" key="1">
    <citation type="submission" date="2018-07" db="EMBL/GenBank/DDBJ databases">
        <authorList>
            <person name="Quirk P.G."/>
            <person name="Krulwich T.A."/>
        </authorList>
    </citation>
    <scope>NUCLEOTIDE SEQUENCE [LARGE SCALE GENOMIC DNA]</scope>
    <source>
        <strain evidence="7 8">CC-BB4</strain>
    </source>
</reference>
<dbReference type="GO" id="GO:0008482">
    <property type="term" value="F:sulfite oxidase activity"/>
    <property type="evidence" value="ECO:0007669"/>
    <property type="project" value="TreeGrafter"/>
</dbReference>